<evidence type="ECO:0000256" key="2">
    <source>
        <dbReference type="ARBA" id="ARBA00022801"/>
    </source>
</evidence>
<dbReference type="PANTHER" id="PTHR21660:SF1">
    <property type="entry name" value="ACYL-COENZYME A THIOESTERASE 13"/>
    <property type="match status" value="1"/>
</dbReference>
<name>A0A4Q2JZ79_9ACTN</name>
<evidence type="ECO:0000259" key="3">
    <source>
        <dbReference type="Pfam" id="PF03061"/>
    </source>
</evidence>
<sequence>MPHASACGVLVFRERNLMTAPEGPMKEHVRVSLQMLYDRNRAYINDLNPEVIEPGYTRSAVTIPENATNTGGGTFGGFLMAIIDVVGSTITWSYGKHAVTQTCNVNFIRGVSIGEKLVLEARNVHFGRTTCVSEVVVSDEQGKVRLTSTCTLHIVADIKPDDAIVKEAYERAGLAQGEQ</sequence>
<dbReference type="InterPro" id="IPR039298">
    <property type="entry name" value="ACOT13"/>
</dbReference>
<dbReference type="Gene3D" id="3.10.129.10">
    <property type="entry name" value="Hotdog Thioesterase"/>
    <property type="match status" value="1"/>
</dbReference>
<protein>
    <submittedName>
        <fullName evidence="4">PaaI family thioesterase</fullName>
    </submittedName>
</protein>
<dbReference type="CDD" id="cd03443">
    <property type="entry name" value="PaaI_thioesterase"/>
    <property type="match status" value="1"/>
</dbReference>
<dbReference type="InterPro" id="IPR006683">
    <property type="entry name" value="Thioestr_dom"/>
</dbReference>
<organism evidence="4 5">
    <name type="scientific">Senegalimassilia faecalis</name>
    <dbReference type="NCBI Taxonomy" id="2509433"/>
    <lineage>
        <taxon>Bacteria</taxon>
        <taxon>Bacillati</taxon>
        <taxon>Actinomycetota</taxon>
        <taxon>Coriobacteriia</taxon>
        <taxon>Coriobacteriales</taxon>
        <taxon>Coriobacteriaceae</taxon>
        <taxon>Senegalimassilia</taxon>
    </lineage>
</organism>
<dbReference type="NCBIfam" id="TIGR00369">
    <property type="entry name" value="unchar_dom_1"/>
    <property type="match status" value="1"/>
</dbReference>
<gene>
    <name evidence="4" type="ORF">ET524_07720</name>
</gene>
<dbReference type="InterPro" id="IPR003736">
    <property type="entry name" value="PAAI_dom"/>
</dbReference>
<reference evidence="4 5" key="1">
    <citation type="submission" date="2019-01" db="EMBL/GenBank/DDBJ databases">
        <title>Senegalimassilia sp. nov. KGMB04484 isolated human feces.</title>
        <authorList>
            <person name="Han K.-I."/>
            <person name="Kim J.-S."/>
            <person name="Lee K.C."/>
            <person name="Suh M.K."/>
            <person name="Eom M.K."/>
            <person name="Lee J.H."/>
            <person name="Park S.-H."/>
            <person name="Kang S.W."/>
            <person name="Park J.-E."/>
            <person name="Oh B.S."/>
            <person name="Yu S.Y."/>
            <person name="Choi S.-H."/>
            <person name="Lee D.H."/>
            <person name="Yoon H."/>
            <person name="Kim B.-Y."/>
            <person name="Lee J.H."/>
            <person name="Lee J.-S."/>
        </authorList>
    </citation>
    <scope>NUCLEOTIDE SEQUENCE [LARGE SCALE GENOMIC DNA]</scope>
    <source>
        <strain evidence="4 5">KGMB04484</strain>
    </source>
</reference>
<dbReference type="AlphaFoldDB" id="A0A4Q2JZ79"/>
<proteinExistence type="inferred from homology"/>
<evidence type="ECO:0000256" key="1">
    <source>
        <dbReference type="ARBA" id="ARBA00008324"/>
    </source>
</evidence>
<keyword evidence="2" id="KW-0378">Hydrolase</keyword>
<dbReference type="GO" id="GO:0047617">
    <property type="term" value="F:fatty acyl-CoA hydrolase activity"/>
    <property type="evidence" value="ECO:0007669"/>
    <property type="project" value="InterPro"/>
</dbReference>
<dbReference type="InterPro" id="IPR029069">
    <property type="entry name" value="HotDog_dom_sf"/>
</dbReference>
<dbReference type="PANTHER" id="PTHR21660">
    <property type="entry name" value="THIOESTERASE SUPERFAMILY MEMBER-RELATED"/>
    <property type="match status" value="1"/>
</dbReference>
<accession>A0A4Q2JZ79</accession>
<evidence type="ECO:0000313" key="4">
    <source>
        <dbReference type="EMBL" id="RXZ54379.1"/>
    </source>
</evidence>
<dbReference type="Proteomes" id="UP000293345">
    <property type="component" value="Unassembled WGS sequence"/>
</dbReference>
<dbReference type="Pfam" id="PF03061">
    <property type="entry name" value="4HBT"/>
    <property type="match status" value="1"/>
</dbReference>
<feature type="domain" description="Thioesterase" evidence="3">
    <location>
        <begin position="72"/>
        <end position="144"/>
    </location>
</feature>
<evidence type="ECO:0000313" key="5">
    <source>
        <dbReference type="Proteomes" id="UP000293345"/>
    </source>
</evidence>
<dbReference type="EMBL" id="SDPW01000001">
    <property type="protein sequence ID" value="RXZ54379.1"/>
    <property type="molecule type" value="Genomic_DNA"/>
</dbReference>
<dbReference type="SUPFAM" id="SSF54637">
    <property type="entry name" value="Thioesterase/thiol ester dehydrase-isomerase"/>
    <property type="match status" value="1"/>
</dbReference>
<keyword evidence="5" id="KW-1185">Reference proteome</keyword>
<comment type="similarity">
    <text evidence="1">Belongs to the thioesterase PaaI family.</text>
</comment>
<comment type="caution">
    <text evidence="4">The sequence shown here is derived from an EMBL/GenBank/DDBJ whole genome shotgun (WGS) entry which is preliminary data.</text>
</comment>